<dbReference type="STRING" id="1178515.SY83_03405"/>
<feature type="domain" description="F5/8 type C" evidence="1">
    <location>
        <begin position="1878"/>
        <end position="2023"/>
    </location>
</feature>
<sequence length="2028" mass="223118">MTSMTKWLHKLPGFMAVILLLSLLQPWPLDRLDLDTPAYAASGDEARFVDSFISGTAEGWTLGSPNWKAVTVQDTVYGTAQVLSQTLNSNTPEYTFIGNNTWTDYTLDVTMKPKNTSANGGNAVLFRASDNKNGYWFRFYKNAEGTTYLQLFRSVNGTLTNLGQKTYAWQDGGWYQIKIALLGAKMTISVNGVNEFTYTDTGATDEVKAGGIGFRSYLSELDVDRVEARGTFKLPEVNLGGESVLLDQGVQLYWRAWPEPETAAYRVLKGVAIPDSQELVYVPLATVAADVYGQGYLDAEAVKGSPYSYVIEALDATSVPISSSKHITGEYTPGIERLYIDSFNDGTADGWRLGSGSWVTREAGGGTSPATFALAQSKNSNTTEYTFLGNATWTDYTAVFTMRALNTSPGGSASVLFRANGDKNFYMFRLVKTTSGAFLIQTFKVLNGKLTTLTQKPFDWVEGTWYEVKISAIGTKIQVQLNGTMVTNVDDTTDPLLTGGIGFRSYLTEMEADRVEVAGKISPPEQNYNIRAKAGTEGISMEWNASLEPEAASYQLYRGTLDAATGLFQYTALGGPLSETVYMDTDVTPGTTYSYYLEVSDVRQRVFSVSNPALVTPLQEEVVAELQNDKLKLEFVRTSAEGTETFIGKRIFLSDGAGGWLPTPVNPLDEKYAVVYAANVQLRKLQFQEDNQQTHPVWSTTTANQTPNVFSAGETTWVRPSEIEITEQGVVLQTSVAEQYDLQWTWTLAEDGWPQVKQTFTPRKTGHWSVVAESFFRKPLNEINNIQLGFLINNKRLPSQPYMVPEYQLPNPLAMAEVNVEGAGPVQFGLAPDASEIPARMAKLETSKFGMLINAPDGGVQPGLAAPLLGAEGSLMTIDKPYTFDYHYIVERGDWSSVYEKVARRLYGFKDYRTSWQTSLTDAVHNMIELMMDDEHSGWWERAKGFKDIEILNAVKHGNSLAAWEAYLLTGDENIYRKRVLPLTESLISRSDRVFSPTEEKKGPGAVSDLGGAAYGAAALMPMYEMGKRSSAVLYNKGLQELSSGNKASLLDVLAGYRSSKDPNLLNQAKLIGDQIVASETKPGQTYTLSGTAFVFSNWPDWEALMDLYELTLDERYLEGVVKAADQFLTSVWMQPVPGKEIITVPGASVHRSPYVHWTGDRLGWPYDIAAMQRQVEGWIPSQAGLTLEQGITYEDLGGNGNIMNPNWAGYLLRLSQLTGKELYKDAARSAVVGRFGNYPGYYYRQYSVQQMDPRYPYDGPDITELYYHHIPIQIGLTLDFMINDMMYRAGGKIRFEGETDPGLSVGNNSFLWFRNKYYAHKQGEMYGMQGMQLWLPKGLVTTGTPQVSWIAATNGSTVAVPLMNYDEKPTTLTVKMDSARMGAAATRSVKVFDADGGETLASMSNGQLTLTLPAKGMMTVVLDGLNVKLQSLEWKGNSLQPDQQKLSYSKDVQEAPELGTIEGALLLHNNQEYDAYVYSTVKDSVVSEAVLHYNDGQGWKRQLKREYPFEFSVGPIPQEQPFQYIVETRTLSGKVHSSAMKSLVVTDELSWQQERVKLRLARAETLAGSELGRPLSAAKRTALINSIKQLRSTGQQVMLNTANGTPETTKALLLYLREVQKVQEWLNTNLPVFSGAHANALALHECIKLTQRIVSLRLAVLMPVEPEITTNLSSGTGLFQGEVLQLKVNVKNTTGIPMAEGKVLLQLPEGWALESGTSSRSLPKLLQGQSAQQIFMVRPTAATPTGTYMLPVTLKFMSNTAHMERNNALKVNVISKLRLELSSYRSTLLAGEAKPLDVTLFNDGAVSMSGTLHVDVPSDWTVEGQLAFEALAPGTSVTRTVQVKPSAQLQASEESAFVYADGGGAVSPKVLWRINGTRNVALSALGSIATASTELTGNNAAMKAIDGGYSSPQVERWISLDTMTQHDLTVAFGKPRTINKVIVRHMGVAGDPSFNTADFQLQYANSESGPWTNLTAPIVGNTDSVTEHTVSPVTATHLRLHITKGSPKDAYARIYEIEAYLAGTTTP</sequence>
<dbReference type="Pfam" id="PF10633">
    <property type="entry name" value="NPCBM_assoc"/>
    <property type="match status" value="2"/>
</dbReference>
<dbReference type="Gene3D" id="2.60.120.260">
    <property type="entry name" value="Galactose-binding domain-like"/>
    <property type="match status" value="1"/>
</dbReference>
<dbReference type="Gene3D" id="2.60.40.10">
    <property type="entry name" value="Immunoglobulins"/>
    <property type="match status" value="2"/>
</dbReference>
<gene>
    <name evidence="2" type="ORF">SY83_03405</name>
</gene>
<evidence type="ECO:0000313" key="3">
    <source>
        <dbReference type="Proteomes" id="UP000076927"/>
    </source>
</evidence>
<accession>A0A172TF63</accession>
<dbReference type="SUPFAM" id="SSF49785">
    <property type="entry name" value="Galactose-binding domain-like"/>
    <property type="match status" value="1"/>
</dbReference>
<dbReference type="PATRIC" id="fig|1178515.4.peg.672"/>
<keyword evidence="3" id="KW-1185">Reference proteome</keyword>
<dbReference type="InterPro" id="IPR013783">
    <property type="entry name" value="Ig-like_fold"/>
</dbReference>
<dbReference type="RefSeq" id="WP_068604264.1">
    <property type="nucleotide sequence ID" value="NZ_CP011388.1"/>
</dbReference>
<dbReference type="KEGG" id="pswu:SY83_03405"/>
<dbReference type="Proteomes" id="UP000076927">
    <property type="component" value="Chromosome"/>
</dbReference>
<dbReference type="PROSITE" id="PS50022">
    <property type="entry name" value="FA58C_3"/>
    <property type="match status" value="1"/>
</dbReference>
<dbReference type="InterPro" id="IPR000421">
    <property type="entry name" value="FA58C"/>
</dbReference>
<dbReference type="SUPFAM" id="SSF48208">
    <property type="entry name" value="Six-hairpin glycosidases"/>
    <property type="match status" value="1"/>
</dbReference>
<dbReference type="SUPFAM" id="SSF49899">
    <property type="entry name" value="Concanavalin A-like lectins/glucanases"/>
    <property type="match status" value="2"/>
</dbReference>
<proteinExistence type="predicted"/>
<dbReference type="InterPro" id="IPR008928">
    <property type="entry name" value="6-hairpin_glycosidase_sf"/>
</dbReference>
<dbReference type="InterPro" id="IPR018905">
    <property type="entry name" value="A-galactase_NEW3"/>
</dbReference>
<dbReference type="EMBL" id="CP011388">
    <property type="protein sequence ID" value="ANE45517.1"/>
    <property type="molecule type" value="Genomic_DNA"/>
</dbReference>
<dbReference type="PANTHER" id="PTHR39198">
    <property type="entry name" value="HYPOTHETICAL MEMBRANE PROTEIN, CONSERVED"/>
    <property type="match status" value="1"/>
</dbReference>
<organism evidence="2 3">
    <name type="scientific">Paenibacillus swuensis</name>
    <dbReference type="NCBI Taxonomy" id="1178515"/>
    <lineage>
        <taxon>Bacteria</taxon>
        <taxon>Bacillati</taxon>
        <taxon>Bacillota</taxon>
        <taxon>Bacilli</taxon>
        <taxon>Bacillales</taxon>
        <taxon>Paenibacillaceae</taxon>
        <taxon>Paenibacillus</taxon>
    </lineage>
</organism>
<dbReference type="InterPro" id="IPR013320">
    <property type="entry name" value="ConA-like_dom_sf"/>
</dbReference>
<dbReference type="InterPro" id="IPR010496">
    <property type="entry name" value="AL/BT2_dom"/>
</dbReference>
<dbReference type="Pfam" id="PF06439">
    <property type="entry name" value="3keto-disac_hyd"/>
    <property type="match status" value="1"/>
</dbReference>
<dbReference type="InterPro" id="IPR008979">
    <property type="entry name" value="Galactose-bd-like_sf"/>
</dbReference>
<dbReference type="OrthoDB" id="3796513at2"/>
<dbReference type="Gene3D" id="2.60.120.560">
    <property type="entry name" value="Exo-inulinase, domain 1"/>
    <property type="match status" value="2"/>
</dbReference>
<protein>
    <recommendedName>
        <fullName evidence="1">F5/8 type C domain-containing protein</fullName>
    </recommendedName>
</protein>
<evidence type="ECO:0000313" key="2">
    <source>
        <dbReference type="EMBL" id="ANE45517.1"/>
    </source>
</evidence>
<dbReference type="GO" id="GO:0005975">
    <property type="term" value="P:carbohydrate metabolic process"/>
    <property type="evidence" value="ECO:0007669"/>
    <property type="project" value="InterPro"/>
</dbReference>
<dbReference type="PANTHER" id="PTHR39198:SF1">
    <property type="entry name" value="ALPHA-GALACTOSIDASE NEW3 DOMAIN-CONTAINING PROTEIN"/>
    <property type="match status" value="1"/>
</dbReference>
<dbReference type="GO" id="GO:0016787">
    <property type="term" value="F:hydrolase activity"/>
    <property type="evidence" value="ECO:0007669"/>
    <property type="project" value="InterPro"/>
</dbReference>
<evidence type="ECO:0000259" key="1">
    <source>
        <dbReference type="PROSITE" id="PS50022"/>
    </source>
</evidence>
<dbReference type="Pfam" id="PF00754">
    <property type="entry name" value="F5_F8_type_C"/>
    <property type="match status" value="1"/>
</dbReference>
<name>A0A172TF63_9BACL</name>
<reference evidence="2 3" key="1">
    <citation type="submission" date="2015-01" db="EMBL/GenBank/DDBJ databases">
        <title>Paenibacillus swuensis/DY6/whole genome sequencing.</title>
        <authorList>
            <person name="Kim M.K."/>
            <person name="Srinivasan S."/>
            <person name="Lee J.-J."/>
        </authorList>
    </citation>
    <scope>NUCLEOTIDE SEQUENCE [LARGE SCALE GENOMIC DNA]</scope>
    <source>
        <strain evidence="2 3">DY6</strain>
    </source>
</reference>